<name>A0A2G5B692_COERN</name>
<accession>A0A2G5B692</accession>
<protein>
    <submittedName>
        <fullName evidence="1">Uncharacterized protein</fullName>
    </submittedName>
</protein>
<dbReference type="EMBL" id="KZ303516">
    <property type="protein sequence ID" value="PIA14525.1"/>
    <property type="molecule type" value="Genomic_DNA"/>
</dbReference>
<sequence>MVDETPVITAALMFNTNGSSYVEAFAGIKSYGDIKNHLEERTNIGDLKVYGRDKHRVIGVTPANGSEESDCGNYILVGYHDMQDNSFPNEKNKNFVLWRLFLFFEHCVSTDKNYTHVSSKLNDFCDEANGEISEKDTAISKNEDDKNDEWIKVKDPIKEKPVLVDESDFSEDTCTQIRKHINTVIQNNMNSDSFLFEWNQRKYKFEKMDELRSLLEKYKNN</sequence>
<gene>
    <name evidence="1" type="ORF">COEREDRAFT_88622</name>
</gene>
<dbReference type="AlphaFoldDB" id="A0A2G5B692"/>
<evidence type="ECO:0000313" key="1">
    <source>
        <dbReference type="EMBL" id="PIA14525.1"/>
    </source>
</evidence>
<organism evidence="1 2">
    <name type="scientific">Coemansia reversa (strain ATCC 12441 / NRRL 1564)</name>
    <dbReference type="NCBI Taxonomy" id="763665"/>
    <lineage>
        <taxon>Eukaryota</taxon>
        <taxon>Fungi</taxon>
        <taxon>Fungi incertae sedis</taxon>
        <taxon>Zoopagomycota</taxon>
        <taxon>Kickxellomycotina</taxon>
        <taxon>Kickxellomycetes</taxon>
        <taxon>Kickxellales</taxon>
        <taxon>Kickxellaceae</taxon>
        <taxon>Coemansia</taxon>
    </lineage>
</organism>
<proteinExistence type="predicted"/>
<keyword evidence="2" id="KW-1185">Reference proteome</keyword>
<evidence type="ECO:0000313" key="2">
    <source>
        <dbReference type="Proteomes" id="UP000242474"/>
    </source>
</evidence>
<reference evidence="1 2" key="1">
    <citation type="journal article" date="2015" name="Genome Biol. Evol.">
        <title>Phylogenomic analyses indicate that early fungi evolved digesting cell walls of algal ancestors of land plants.</title>
        <authorList>
            <person name="Chang Y."/>
            <person name="Wang S."/>
            <person name="Sekimoto S."/>
            <person name="Aerts A.L."/>
            <person name="Choi C."/>
            <person name="Clum A."/>
            <person name="LaButti K.M."/>
            <person name="Lindquist E.A."/>
            <person name="Yee Ngan C."/>
            <person name="Ohm R.A."/>
            <person name="Salamov A.A."/>
            <person name="Grigoriev I.V."/>
            <person name="Spatafora J.W."/>
            <person name="Berbee M.L."/>
        </authorList>
    </citation>
    <scope>NUCLEOTIDE SEQUENCE [LARGE SCALE GENOMIC DNA]</scope>
    <source>
        <strain evidence="1 2">NRRL 1564</strain>
    </source>
</reference>
<dbReference type="Proteomes" id="UP000242474">
    <property type="component" value="Unassembled WGS sequence"/>
</dbReference>